<protein>
    <submittedName>
        <fullName evidence="1">Uncharacterized protein</fullName>
    </submittedName>
</protein>
<evidence type="ECO:0000313" key="2">
    <source>
        <dbReference type="Proteomes" id="UP000296049"/>
    </source>
</evidence>
<organism evidence="1 2">
    <name type="scientific">Anas platyrhynchos</name>
    <name type="common">Mallard</name>
    <name type="synonym">Anas boschas</name>
    <dbReference type="NCBI Taxonomy" id="8839"/>
    <lineage>
        <taxon>Eukaryota</taxon>
        <taxon>Metazoa</taxon>
        <taxon>Chordata</taxon>
        <taxon>Craniata</taxon>
        <taxon>Vertebrata</taxon>
        <taxon>Euteleostomi</taxon>
        <taxon>Archelosauria</taxon>
        <taxon>Archosauria</taxon>
        <taxon>Dinosauria</taxon>
        <taxon>Saurischia</taxon>
        <taxon>Theropoda</taxon>
        <taxon>Coelurosauria</taxon>
        <taxon>Aves</taxon>
        <taxon>Neognathae</taxon>
        <taxon>Galloanserae</taxon>
        <taxon>Anseriformes</taxon>
        <taxon>Anatidae</taxon>
        <taxon>Anatinae</taxon>
        <taxon>Anas</taxon>
    </lineage>
</organism>
<accession>R0KF06</accession>
<gene>
    <name evidence="1" type="ORF">Anapl_01834</name>
</gene>
<keyword evidence="2" id="KW-1185">Reference proteome</keyword>
<dbReference type="EMBL" id="KB742432">
    <property type="protein sequence ID" value="EOB08652.1"/>
    <property type="molecule type" value="Genomic_DNA"/>
</dbReference>
<evidence type="ECO:0000313" key="1">
    <source>
        <dbReference type="EMBL" id="EOB08652.1"/>
    </source>
</evidence>
<proteinExistence type="predicted"/>
<reference evidence="2" key="1">
    <citation type="journal article" date="2013" name="Nat. Genet.">
        <title>The duck genome and transcriptome provide insight into an avian influenza virus reservoir species.</title>
        <authorList>
            <person name="Huang Y."/>
            <person name="Li Y."/>
            <person name="Burt D.W."/>
            <person name="Chen H."/>
            <person name="Zhang Y."/>
            <person name="Qian W."/>
            <person name="Kim H."/>
            <person name="Gan S."/>
            <person name="Zhao Y."/>
            <person name="Li J."/>
            <person name="Yi K."/>
            <person name="Feng H."/>
            <person name="Zhu P."/>
            <person name="Li B."/>
            <person name="Liu Q."/>
            <person name="Fairley S."/>
            <person name="Magor K.E."/>
            <person name="Du Z."/>
            <person name="Hu X."/>
            <person name="Goodman L."/>
            <person name="Tafer H."/>
            <person name="Vignal A."/>
            <person name="Lee T."/>
            <person name="Kim K.W."/>
            <person name="Sheng Z."/>
            <person name="An Y."/>
            <person name="Searle S."/>
            <person name="Herrero J."/>
            <person name="Groenen M.A."/>
            <person name="Crooijmans R.P."/>
            <person name="Faraut T."/>
            <person name="Cai Q."/>
            <person name="Webster R.G."/>
            <person name="Aldridge J.R."/>
            <person name="Warren W.C."/>
            <person name="Bartschat S."/>
            <person name="Kehr S."/>
            <person name="Marz M."/>
            <person name="Stadler P.F."/>
            <person name="Smith J."/>
            <person name="Kraus R.H."/>
            <person name="Zhao Y."/>
            <person name="Ren L."/>
            <person name="Fei J."/>
            <person name="Morisson M."/>
            <person name="Kaiser P."/>
            <person name="Griffin D.K."/>
            <person name="Rao M."/>
            <person name="Pitel F."/>
            <person name="Wang J."/>
            <person name="Li N."/>
        </authorList>
    </citation>
    <scope>NUCLEOTIDE SEQUENCE [LARGE SCALE GENOMIC DNA]</scope>
</reference>
<dbReference type="AlphaFoldDB" id="R0KF06"/>
<name>R0KF06_ANAPL</name>
<dbReference type="Proteomes" id="UP000296049">
    <property type="component" value="Unassembled WGS sequence"/>
</dbReference>
<sequence length="32" mass="3876">MKLSKSTQLRKEITQQYEKEMGMEKQEMVDEV</sequence>